<dbReference type="PROSITE" id="PS01357">
    <property type="entry name" value="ZF_ZZ_1"/>
    <property type="match status" value="1"/>
</dbReference>
<dbReference type="GO" id="GO:0099536">
    <property type="term" value="P:synaptic signaling"/>
    <property type="evidence" value="ECO:0007669"/>
    <property type="project" value="TreeGrafter"/>
</dbReference>
<evidence type="ECO:0000313" key="7">
    <source>
        <dbReference type="Ensembl" id="ENSPCEP00000027003.1"/>
    </source>
</evidence>
<dbReference type="GO" id="GO:0045202">
    <property type="term" value="C:synapse"/>
    <property type="evidence" value="ECO:0007669"/>
    <property type="project" value="GOC"/>
</dbReference>
<feature type="coiled-coil region" evidence="5">
    <location>
        <begin position="296"/>
        <end position="337"/>
    </location>
</feature>
<evidence type="ECO:0000256" key="5">
    <source>
        <dbReference type="SAM" id="Coils"/>
    </source>
</evidence>
<accession>A0A8C8SXI6</accession>
<dbReference type="InterPro" id="IPR000433">
    <property type="entry name" value="Znf_ZZ"/>
</dbReference>
<feature type="domain" description="ZZ-type" evidence="6">
    <location>
        <begin position="177"/>
        <end position="233"/>
    </location>
</feature>
<dbReference type="InterPro" id="IPR015154">
    <property type="entry name" value="EF-hand_dom_typ2"/>
</dbReference>
<dbReference type="PANTHER" id="PTHR12268:SF18">
    <property type="entry name" value="DYSTROTELIN"/>
    <property type="match status" value="1"/>
</dbReference>
<dbReference type="PROSITE" id="PS50135">
    <property type="entry name" value="ZF_ZZ_2"/>
    <property type="match status" value="1"/>
</dbReference>
<sequence length="393" mass="45909">RNPDLREALNDIQNSIYRTALKLCSVQTLCHLGLTDVSLIQHVLPIHHYQREKQSSLTRQQLSQLLKELFQTVRLDKPGQVDPQAPELTLNLLTTIYDSCIKNLMTLGTLITRSAMRSLLTDLHQVIIIATPHLEWEQNVLNSAIGEEKFLAWLQSEPGLLLWLPTCYRLSATEMVTHHARCSICKNFPITGLRYRCLKCLNFDLCQVCFFTERQSKPHKKTHPVMEYCVQMSAKENAKIFLRTVRNNLFQERCRRKEAQRRQMLVMMEGRRFPDHEQVYLRKQLKKWKDKVQLLCNSQEDKSSRLEAKLQVLIANHGSMQEELQQLRQEIKVTEIRVPRTLTMIQLLACSDHCFLCASELSHCFPPFVSCLRERLISYIYTHTEHVTKNQIA</sequence>
<organism evidence="7 8">
    <name type="scientific">Pelusios castaneus</name>
    <name type="common">West African mud turtle</name>
    <dbReference type="NCBI Taxonomy" id="367368"/>
    <lineage>
        <taxon>Eukaryota</taxon>
        <taxon>Metazoa</taxon>
        <taxon>Chordata</taxon>
        <taxon>Craniata</taxon>
        <taxon>Vertebrata</taxon>
        <taxon>Euteleostomi</taxon>
        <taxon>Archelosauria</taxon>
        <taxon>Testudinata</taxon>
        <taxon>Testudines</taxon>
        <taxon>Pleurodira</taxon>
        <taxon>Pelomedusidae</taxon>
        <taxon>Pelusios</taxon>
    </lineage>
</organism>
<protein>
    <submittedName>
        <fullName evidence="7">Dystrotelin</fullName>
    </submittedName>
</protein>
<dbReference type="Proteomes" id="UP000694393">
    <property type="component" value="Unplaced"/>
</dbReference>
<dbReference type="GO" id="GO:0005886">
    <property type="term" value="C:plasma membrane"/>
    <property type="evidence" value="ECO:0007669"/>
    <property type="project" value="TreeGrafter"/>
</dbReference>
<evidence type="ECO:0000256" key="1">
    <source>
        <dbReference type="ARBA" id="ARBA00022723"/>
    </source>
</evidence>
<dbReference type="InterPro" id="IPR043145">
    <property type="entry name" value="Znf_ZZ_sf"/>
</dbReference>
<dbReference type="InterPro" id="IPR015153">
    <property type="entry name" value="EF-hand_dom_typ1"/>
</dbReference>
<dbReference type="CDD" id="cd02334">
    <property type="entry name" value="ZZ_dystrophin"/>
    <property type="match status" value="1"/>
</dbReference>
<dbReference type="Gene3D" id="3.30.60.90">
    <property type="match status" value="1"/>
</dbReference>
<keyword evidence="5" id="KW-0175">Coiled coil</keyword>
<evidence type="ECO:0000256" key="2">
    <source>
        <dbReference type="ARBA" id="ARBA00022771"/>
    </source>
</evidence>
<keyword evidence="2 4" id="KW-0863">Zinc-finger</keyword>
<evidence type="ECO:0000259" key="6">
    <source>
        <dbReference type="PROSITE" id="PS50135"/>
    </source>
</evidence>
<dbReference type="AlphaFoldDB" id="A0A8C8SXI6"/>
<dbReference type="PANTHER" id="PTHR12268">
    <property type="entry name" value="E3 UBIQUITIN-PROTEIN LIGASE KCMF1"/>
    <property type="match status" value="1"/>
</dbReference>
<dbReference type="InterPro" id="IPR011992">
    <property type="entry name" value="EF-hand-dom_pair"/>
</dbReference>
<dbReference type="Pfam" id="PF09069">
    <property type="entry name" value="EF-hand_3"/>
    <property type="match status" value="1"/>
</dbReference>
<dbReference type="Ensembl" id="ENSPCET00000027908.1">
    <property type="protein sequence ID" value="ENSPCEP00000027003.1"/>
    <property type="gene ID" value="ENSPCEG00000020186.1"/>
</dbReference>
<evidence type="ECO:0000313" key="8">
    <source>
        <dbReference type="Proteomes" id="UP000694393"/>
    </source>
</evidence>
<keyword evidence="8" id="KW-1185">Reference proteome</keyword>
<dbReference type="SUPFAM" id="SSF57850">
    <property type="entry name" value="RING/U-box"/>
    <property type="match status" value="1"/>
</dbReference>
<name>A0A8C8SXI6_9SAUR</name>
<dbReference type="SMART" id="SM00291">
    <property type="entry name" value="ZnF_ZZ"/>
    <property type="match status" value="1"/>
</dbReference>
<dbReference type="InterPro" id="IPR050774">
    <property type="entry name" value="KCMF1/Dystrophin"/>
</dbReference>
<keyword evidence="3" id="KW-0862">Zinc</keyword>
<dbReference type="Pfam" id="PF00569">
    <property type="entry name" value="ZZ"/>
    <property type="match status" value="1"/>
</dbReference>
<dbReference type="SUPFAM" id="SSF47473">
    <property type="entry name" value="EF-hand"/>
    <property type="match status" value="2"/>
</dbReference>
<reference evidence="7" key="2">
    <citation type="submission" date="2025-09" db="UniProtKB">
        <authorList>
            <consortium name="Ensembl"/>
        </authorList>
    </citation>
    <scope>IDENTIFICATION</scope>
</reference>
<evidence type="ECO:0000256" key="3">
    <source>
        <dbReference type="ARBA" id="ARBA00022833"/>
    </source>
</evidence>
<dbReference type="GO" id="GO:0008270">
    <property type="term" value="F:zinc ion binding"/>
    <property type="evidence" value="ECO:0007669"/>
    <property type="project" value="UniProtKB-KW"/>
</dbReference>
<keyword evidence="1" id="KW-0479">Metal-binding</keyword>
<proteinExistence type="predicted"/>
<evidence type="ECO:0000256" key="4">
    <source>
        <dbReference type="PROSITE-ProRule" id="PRU00228"/>
    </source>
</evidence>
<reference evidence="7" key="1">
    <citation type="submission" date="2025-08" db="UniProtKB">
        <authorList>
            <consortium name="Ensembl"/>
        </authorList>
    </citation>
    <scope>IDENTIFICATION</scope>
</reference>
<dbReference type="Pfam" id="PF09068">
    <property type="entry name" value="EF-hand_2"/>
    <property type="match status" value="1"/>
</dbReference>